<accession>A0A329CT66</accession>
<gene>
    <name evidence="3" type="ORF">BX591_103168</name>
</gene>
<reference evidence="3 4" key="1">
    <citation type="submission" date="2018-06" db="EMBL/GenBank/DDBJ databases">
        <title>Genomic Encyclopedia of Type Strains, Phase III (KMG-III): the genomes of soil and plant-associated and newly described type strains.</title>
        <authorList>
            <person name="Whitman W."/>
        </authorList>
    </citation>
    <scope>NUCLEOTIDE SEQUENCE [LARGE SCALE GENOMIC DNA]</scope>
    <source>
        <strain evidence="3 4">LMG 23644</strain>
    </source>
</reference>
<feature type="region of interest" description="Disordered" evidence="1">
    <location>
        <begin position="41"/>
        <end position="65"/>
    </location>
</feature>
<evidence type="ECO:0000256" key="2">
    <source>
        <dbReference type="SAM" id="SignalP"/>
    </source>
</evidence>
<dbReference type="RefSeq" id="WP_420849349.1">
    <property type="nucleotide sequence ID" value="NZ_CADFFP010000002.1"/>
</dbReference>
<dbReference type="Pfam" id="PF08811">
    <property type="entry name" value="DUF1800"/>
    <property type="match status" value="1"/>
</dbReference>
<evidence type="ECO:0000256" key="1">
    <source>
        <dbReference type="SAM" id="MobiDB-lite"/>
    </source>
</evidence>
<dbReference type="InterPro" id="IPR014917">
    <property type="entry name" value="DUF1800"/>
</dbReference>
<organism evidence="3 4">
    <name type="scientific">Paraburkholderia bryophila</name>
    <dbReference type="NCBI Taxonomy" id="420952"/>
    <lineage>
        <taxon>Bacteria</taxon>
        <taxon>Pseudomonadati</taxon>
        <taxon>Pseudomonadota</taxon>
        <taxon>Betaproteobacteria</taxon>
        <taxon>Burkholderiales</taxon>
        <taxon>Burkholderiaceae</taxon>
        <taxon>Paraburkholderia</taxon>
    </lineage>
</organism>
<proteinExistence type="predicted"/>
<evidence type="ECO:0000313" key="3">
    <source>
        <dbReference type="EMBL" id="RAS37317.1"/>
    </source>
</evidence>
<protein>
    <submittedName>
        <fullName evidence="3">Uncharacterized protein (DUF1800 family)</fullName>
    </submittedName>
</protein>
<dbReference type="Proteomes" id="UP000248918">
    <property type="component" value="Unassembled WGS sequence"/>
</dbReference>
<sequence length="564" mass="61567">MMKLPGRGNRSGLLAASATVLAAAVCAVVSATPASAVQQQGVPRVPHAKHRAAASGAAAATSDSEQGMLDADDARFFLTRVGFAPDNAEVAQYVGLTRAQAVDKVLAGTRTEALTPLPEWVLEPVPTRDVRKTWSDDQRRDEQRLRGQRYDALRAWWVREMLTTPSPLTERMTLFWANHFTSGQDKVGYPQQMAQQNMLLRRDALGNFGEMLHDVAKDPAMLQYLDGASNRKGKPNENFAREVMELFTLGEGHYSQRDVSEAARAYTGWSLDPDTQAYVWRANQHDDGEKTVLGEAGPFDGDQVLDILLARPDTATFITTKLWREFVSDTPDPARIAPIAAQFRASHYDIKVALRGLFLSDAFWDDDDRGVLVKSPVEFVVGTLRAFDIGYDNTAPFAAEIRNLGENLFYPPNVKGWPGGTTWINSSTLLARKQFVEQLFRATEAARPRPMSKPANGAMNNAMNGAMNGKVAAGGAPASGMAGNSPLQRVIARTGQNAQGGVRFDIDTWLAHYNTAPTAKPGLSAELQLQHAVLPLTPVDAIETDSIASAYLEALLMDPAYQLK</sequence>
<keyword evidence="2" id="KW-0732">Signal</keyword>
<comment type="caution">
    <text evidence="3">The sequence shown here is derived from an EMBL/GenBank/DDBJ whole genome shotgun (WGS) entry which is preliminary data.</text>
</comment>
<dbReference type="EMBL" id="QLTK01000003">
    <property type="protein sequence ID" value="RAS37317.1"/>
    <property type="molecule type" value="Genomic_DNA"/>
</dbReference>
<evidence type="ECO:0000313" key="4">
    <source>
        <dbReference type="Proteomes" id="UP000248918"/>
    </source>
</evidence>
<name>A0A329CT66_9BURK</name>
<feature type="signal peptide" evidence="2">
    <location>
        <begin position="1"/>
        <end position="36"/>
    </location>
</feature>
<dbReference type="AlphaFoldDB" id="A0A329CT66"/>
<feature type="chain" id="PRO_5016309152" evidence="2">
    <location>
        <begin position="37"/>
        <end position="564"/>
    </location>
</feature>